<name>A0A182NYF0_9DIPT</name>
<organism evidence="2 3">
    <name type="scientific">Anopheles dirus</name>
    <dbReference type="NCBI Taxonomy" id="7168"/>
    <lineage>
        <taxon>Eukaryota</taxon>
        <taxon>Metazoa</taxon>
        <taxon>Ecdysozoa</taxon>
        <taxon>Arthropoda</taxon>
        <taxon>Hexapoda</taxon>
        <taxon>Insecta</taxon>
        <taxon>Pterygota</taxon>
        <taxon>Neoptera</taxon>
        <taxon>Endopterygota</taxon>
        <taxon>Diptera</taxon>
        <taxon>Nematocera</taxon>
        <taxon>Culicoidea</taxon>
        <taxon>Culicidae</taxon>
        <taxon>Anophelinae</taxon>
        <taxon>Anopheles</taxon>
    </lineage>
</organism>
<dbReference type="VEuPathDB" id="VectorBase:ADIR014849"/>
<evidence type="ECO:0000313" key="2">
    <source>
        <dbReference type="EnsemblMetazoa" id="ADIR014849-PA"/>
    </source>
</evidence>
<dbReference type="AlphaFoldDB" id="A0A182NYF0"/>
<feature type="compositionally biased region" description="Polar residues" evidence="1">
    <location>
        <begin position="52"/>
        <end position="66"/>
    </location>
</feature>
<reference evidence="3" key="1">
    <citation type="submission" date="2013-03" db="EMBL/GenBank/DDBJ databases">
        <title>The Genome Sequence of Anopheles dirus WRAIR2.</title>
        <authorList>
            <consortium name="The Broad Institute Genomics Platform"/>
            <person name="Neafsey D.E."/>
            <person name="Walton C."/>
            <person name="Walker B."/>
            <person name="Young S.K."/>
            <person name="Zeng Q."/>
            <person name="Gargeya S."/>
            <person name="Fitzgerald M."/>
            <person name="Haas B."/>
            <person name="Abouelleil A."/>
            <person name="Allen A.W."/>
            <person name="Alvarado L."/>
            <person name="Arachchi H.M."/>
            <person name="Berlin A.M."/>
            <person name="Chapman S.B."/>
            <person name="Gainer-Dewar J."/>
            <person name="Goldberg J."/>
            <person name="Griggs A."/>
            <person name="Gujja S."/>
            <person name="Hansen M."/>
            <person name="Howarth C."/>
            <person name="Imamovic A."/>
            <person name="Ireland A."/>
            <person name="Larimer J."/>
            <person name="McCowan C."/>
            <person name="Murphy C."/>
            <person name="Pearson M."/>
            <person name="Poon T.W."/>
            <person name="Priest M."/>
            <person name="Roberts A."/>
            <person name="Saif S."/>
            <person name="Shea T."/>
            <person name="Sisk P."/>
            <person name="Sykes S."/>
            <person name="Wortman J."/>
            <person name="Nusbaum C."/>
            <person name="Birren B."/>
        </authorList>
    </citation>
    <scope>NUCLEOTIDE SEQUENCE [LARGE SCALE GENOMIC DNA]</scope>
    <source>
        <strain evidence="3">WRAIR2</strain>
    </source>
</reference>
<feature type="region of interest" description="Disordered" evidence="1">
    <location>
        <begin position="1"/>
        <end position="77"/>
    </location>
</feature>
<keyword evidence="3" id="KW-1185">Reference proteome</keyword>
<dbReference type="EnsemblMetazoa" id="ADIR014849-RA">
    <property type="protein sequence ID" value="ADIR014849-PA"/>
    <property type="gene ID" value="ADIR014849"/>
</dbReference>
<protein>
    <submittedName>
        <fullName evidence="2">Uncharacterized protein</fullName>
    </submittedName>
</protein>
<dbReference type="STRING" id="7168.A0A182NYF0"/>
<feature type="compositionally biased region" description="Basic and acidic residues" evidence="1">
    <location>
        <begin position="17"/>
        <end position="27"/>
    </location>
</feature>
<accession>A0A182NYF0</accession>
<dbReference type="Proteomes" id="UP000075884">
    <property type="component" value="Unassembled WGS sequence"/>
</dbReference>
<sequence length="237" mass="26417">MKYDAVGGARKSSKSFKTKESSREQRNLSKATGGASGAKRLIRTQHIEDDSSTTNDFNQETNNTAKSAAADTRSPDYHLDSRLTHHTVRFAGEIKKISEETNIPISDLIKAGRSLYKAARESAGPDFHQAHVLRLCLNPELVKDHPELYTLLKNHTGHTQMVDKFVNVFHKIGGDIDKSQAQWITDLASIDFTKGLNEESVGKLESYRSSVMSLYQANIDSSKYSKAETLMLEKAKK</sequence>
<proteinExistence type="predicted"/>
<reference evidence="2" key="2">
    <citation type="submission" date="2020-05" db="UniProtKB">
        <authorList>
            <consortium name="EnsemblMetazoa"/>
        </authorList>
    </citation>
    <scope>IDENTIFICATION</scope>
    <source>
        <strain evidence="2">WRAIR2</strain>
    </source>
</reference>
<evidence type="ECO:0000256" key="1">
    <source>
        <dbReference type="SAM" id="MobiDB-lite"/>
    </source>
</evidence>
<evidence type="ECO:0000313" key="3">
    <source>
        <dbReference type="Proteomes" id="UP000075884"/>
    </source>
</evidence>